<dbReference type="SUPFAM" id="SSF53623">
    <property type="entry name" value="MurD-like peptide ligases, catalytic domain"/>
    <property type="match status" value="1"/>
</dbReference>
<dbReference type="PANTHER" id="PTHR43024:SF1">
    <property type="entry name" value="UDP-N-ACETYLMURAMOYL-TRIPEPTIDE--D-ALANYL-D-ALANINE LIGASE"/>
    <property type="match status" value="1"/>
</dbReference>
<dbReference type="RefSeq" id="WP_188801967.1">
    <property type="nucleotide sequence ID" value="NZ_BMOK01000003.1"/>
</dbReference>
<sequence>MRDLALEEILTQTGGDVLHGSGNPIIKHVMDYSAKDIEDHTLVIHMDRERIRGKYWKYNKSIVIITDRPDLCTGLGDQVILIRTDDLEDAYWKFIGYYRKLFDIPIIGIIGTCGKTTTKEMIRQILRKDYKVKATWMSMNSMSVNLHYLTGIDDQTEVAVFEMPVAYPGYLRVACRCFQPQIRLLLNIGVHHLADCESPEEYMKAKGEIVEGLDPINGTLILNADDENIKKVIDERKYQNVVYFGMSERSHFRAKNSRYTEGGMNFTLEYKGESYGAFVPGYGAHNIYNALAAIAAVSLLGIDIPTSIQRLALFEQVEEHLEMKQGTNGCIVLDDSWNSSPLSMAAALQVLKELSNGKTTIALLGYMPQLGEGPHASQQYEEMGKKAAETGVDVLVAVGEEAEGIGKAALKIGMDPNRVHFCQTGDEVYEVLHPYLNDQTIILLKVTHRVMKKPTFKALRKKMIVKDHE</sequence>
<reference evidence="6" key="1">
    <citation type="journal article" date="2014" name="Int. J. Syst. Evol. Microbiol.">
        <title>Complete genome sequence of Corynebacterium casei LMG S-19264T (=DSM 44701T), isolated from a smear-ripened cheese.</title>
        <authorList>
            <consortium name="US DOE Joint Genome Institute (JGI-PGF)"/>
            <person name="Walter F."/>
            <person name="Albersmeier A."/>
            <person name="Kalinowski J."/>
            <person name="Ruckert C."/>
        </authorList>
    </citation>
    <scope>NUCLEOTIDE SEQUENCE</scope>
    <source>
        <strain evidence="6">JCM 15325</strain>
    </source>
</reference>
<protein>
    <submittedName>
        <fullName evidence="6">UDP-N-acetylmuramoyl-tripeptide--D-alanyl-D-alanine ligase</fullName>
    </submittedName>
</protein>
<dbReference type="Gene3D" id="3.90.190.20">
    <property type="entry name" value="Mur ligase, C-terminal domain"/>
    <property type="match status" value="1"/>
</dbReference>
<accession>A0A917W0L8</accession>
<dbReference type="SUPFAM" id="SSF53244">
    <property type="entry name" value="MurD-like peptide ligases, peptide-binding domain"/>
    <property type="match status" value="1"/>
</dbReference>
<name>A0A917W0L8_9BACL</name>
<proteinExistence type="predicted"/>
<dbReference type="InterPro" id="IPR004101">
    <property type="entry name" value="Mur_ligase_C"/>
</dbReference>
<gene>
    <name evidence="6" type="primary">murF</name>
    <name evidence="6" type="ORF">GCM10007968_09820</name>
</gene>
<dbReference type="Proteomes" id="UP000654670">
    <property type="component" value="Unassembled WGS sequence"/>
</dbReference>
<evidence type="ECO:0000256" key="1">
    <source>
        <dbReference type="ARBA" id="ARBA00022598"/>
    </source>
</evidence>
<evidence type="ECO:0000259" key="4">
    <source>
        <dbReference type="Pfam" id="PF02875"/>
    </source>
</evidence>
<dbReference type="Pfam" id="PF02875">
    <property type="entry name" value="Mur_ligase_C"/>
    <property type="match status" value="1"/>
</dbReference>
<dbReference type="PANTHER" id="PTHR43024">
    <property type="entry name" value="UDP-N-ACETYLMURAMOYL-TRIPEPTIDE--D-ALANYL-D-ALANINE LIGASE"/>
    <property type="match status" value="1"/>
</dbReference>
<dbReference type="EMBL" id="BMOK01000003">
    <property type="protein sequence ID" value="GGL47729.1"/>
    <property type="molecule type" value="Genomic_DNA"/>
</dbReference>
<dbReference type="InterPro" id="IPR036615">
    <property type="entry name" value="Mur_ligase_C_dom_sf"/>
</dbReference>
<keyword evidence="3" id="KW-0067">ATP-binding</keyword>
<evidence type="ECO:0000256" key="2">
    <source>
        <dbReference type="ARBA" id="ARBA00022741"/>
    </source>
</evidence>
<dbReference type="Pfam" id="PF08245">
    <property type="entry name" value="Mur_ligase_M"/>
    <property type="match status" value="1"/>
</dbReference>
<comment type="caution">
    <text evidence="6">The sequence shown here is derived from an EMBL/GenBank/DDBJ whole genome shotgun (WGS) entry which is preliminary data.</text>
</comment>
<evidence type="ECO:0000313" key="7">
    <source>
        <dbReference type="Proteomes" id="UP000654670"/>
    </source>
</evidence>
<keyword evidence="7" id="KW-1185">Reference proteome</keyword>
<dbReference type="GO" id="GO:0005524">
    <property type="term" value="F:ATP binding"/>
    <property type="evidence" value="ECO:0007669"/>
    <property type="project" value="UniProtKB-KW"/>
</dbReference>
<keyword evidence="2" id="KW-0547">Nucleotide-binding</keyword>
<dbReference type="InterPro" id="IPR051046">
    <property type="entry name" value="MurCDEF_CellWall_CoF430Synth"/>
</dbReference>
<dbReference type="GO" id="GO:0016881">
    <property type="term" value="F:acid-amino acid ligase activity"/>
    <property type="evidence" value="ECO:0007669"/>
    <property type="project" value="InterPro"/>
</dbReference>
<feature type="domain" description="Mur ligase C-terminal" evidence="4">
    <location>
        <begin position="322"/>
        <end position="445"/>
    </location>
</feature>
<dbReference type="Gene3D" id="3.40.1190.10">
    <property type="entry name" value="Mur-like, catalytic domain"/>
    <property type="match status" value="1"/>
</dbReference>
<evidence type="ECO:0000256" key="3">
    <source>
        <dbReference type="ARBA" id="ARBA00022840"/>
    </source>
</evidence>
<keyword evidence="1 6" id="KW-0436">Ligase</keyword>
<dbReference type="InterPro" id="IPR036565">
    <property type="entry name" value="Mur-like_cat_sf"/>
</dbReference>
<evidence type="ECO:0000259" key="5">
    <source>
        <dbReference type="Pfam" id="PF08245"/>
    </source>
</evidence>
<feature type="domain" description="Mur ligase central" evidence="5">
    <location>
        <begin position="111"/>
        <end position="297"/>
    </location>
</feature>
<reference evidence="6" key="2">
    <citation type="submission" date="2020-09" db="EMBL/GenBank/DDBJ databases">
        <authorList>
            <person name="Sun Q."/>
            <person name="Ohkuma M."/>
        </authorList>
    </citation>
    <scope>NUCLEOTIDE SEQUENCE</scope>
    <source>
        <strain evidence="6">JCM 15325</strain>
    </source>
</reference>
<evidence type="ECO:0000313" key="6">
    <source>
        <dbReference type="EMBL" id="GGL47729.1"/>
    </source>
</evidence>
<dbReference type="AlphaFoldDB" id="A0A917W0L8"/>
<dbReference type="InterPro" id="IPR013221">
    <property type="entry name" value="Mur_ligase_cen"/>
</dbReference>
<organism evidence="6 7">
    <name type="scientific">Sporolactobacillus putidus</name>
    <dbReference type="NCBI Taxonomy" id="492735"/>
    <lineage>
        <taxon>Bacteria</taxon>
        <taxon>Bacillati</taxon>
        <taxon>Bacillota</taxon>
        <taxon>Bacilli</taxon>
        <taxon>Bacillales</taxon>
        <taxon>Sporolactobacillaceae</taxon>
        <taxon>Sporolactobacillus</taxon>
    </lineage>
</organism>